<organism evidence="2 3">
    <name type="scientific">Kitasatospora arboriphila</name>
    <dbReference type="NCBI Taxonomy" id="258052"/>
    <lineage>
        <taxon>Bacteria</taxon>
        <taxon>Bacillati</taxon>
        <taxon>Actinomycetota</taxon>
        <taxon>Actinomycetes</taxon>
        <taxon>Kitasatosporales</taxon>
        <taxon>Streptomycetaceae</taxon>
        <taxon>Kitasatospora</taxon>
    </lineage>
</organism>
<dbReference type="RefSeq" id="WP_344627543.1">
    <property type="nucleotide sequence ID" value="NZ_BAAALD010000107.1"/>
</dbReference>
<evidence type="ECO:0000313" key="2">
    <source>
        <dbReference type="EMBL" id="GAA1118122.1"/>
    </source>
</evidence>
<dbReference type="EMBL" id="BAAALD010000107">
    <property type="protein sequence ID" value="GAA1118122.1"/>
    <property type="molecule type" value="Genomic_DNA"/>
</dbReference>
<gene>
    <name evidence="2" type="ORF">GCM10009663_67660</name>
</gene>
<dbReference type="CDD" id="cd00531">
    <property type="entry name" value="NTF2_like"/>
    <property type="match status" value="1"/>
</dbReference>
<evidence type="ECO:0000313" key="3">
    <source>
        <dbReference type="Proteomes" id="UP001499987"/>
    </source>
</evidence>
<dbReference type="InterPro" id="IPR037401">
    <property type="entry name" value="SnoaL-like"/>
</dbReference>
<dbReference type="Proteomes" id="UP001499987">
    <property type="component" value="Unassembled WGS sequence"/>
</dbReference>
<protein>
    <recommendedName>
        <fullName evidence="1">SnoaL-like domain-containing protein</fullName>
    </recommendedName>
</protein>
<dbReference type="Gene3D" id="3.10.450.50">
    <property type="match status" value="1"/>
</dbReference>
<keyword evidence="3" id="KW-1185">Reference proteome</keyword>
<evidence type="ECO:0000259" key="1">
    <source>
        <dbReference type="Pfam" id="PF12680"/>
    </source>
</evidence>
<feature type="domain" description="SnoaL-like" evidence="1">
    <location>
        <begin position="17"/>
        <end position="114"/>
    </location>
</feature>
<reference evidence="2 3" key="1">
    <citation type="journal article" date="2019" name="Int. J. Syst. Evol. Microbiol.">
        <title>The Global Catalogue of Microorganisms (GCM) 10K type strain sequencing project: providing services to taxonomists for standard genome sequencing and annotation.</title>
        <authorList>
            <consortium name="The Broad Institute Genomics Platform"/>
            <consortium name="The Broad Institute Genome Sequencing Center for Infectious Disease"/>
            <person name="Wu L."/>
            <person name="Ma J."/>
        </authorList>
    </citation>
    <scope>NUCLEOTIDE SEQUENCE [LARGE SCALE GENOMIC DNA]</scope>
    <source>
        <strain evidence="2 3">JCM 13002</strain>
    </source>
</reference>
<accession>A0ABN1U4I0</accession>
<dbReference type="SUPFAM" id="SSF54427">
    <property type="entry name" value="NTF2-like"/>
    <property type="match status" value="1"/>
</dbReference>
<proteinExistence type="predicted"/>
<dbReference type="InterPro" id="IPR032710">
    <property type="entry name" value="NTF2-like_dom_sf"/>
</dbReference>
<dbReference type="Pfam" id="PF12680">
    <property type="entry name" value="SnoaL_2"/>
    <property type="match status" value="1"/>
</dbReference>
<comment type="caution">
    <text evidence="2">The sequence shown here is derived from an EMBL/GenBank/DDBJ whole genome shotgun (WGS) entry which is preliminary data.</text>
</comment>
<name>A0ABN1U4I0_9ACTN</name>
<sequence length="126" mass="14753">MSTTHPEQLAVSGTDFVTRLFEVIDGRRWDELPTLFAEDCTYHRPGYEAISGLDAVLRFYREERIISDGRHEIEHVAESDSSVACWGRFRGVGKDGRQLDERFSDLYFLDGRKIRTRRTYFYRPAI</sequence>